<dbReference type="Pfam" id="PF01145">
    <property type="entry name" value="Band_7"/>
    <property type="match status" value="1"/>
</dbReference>
<dbReference type="PANTHER" id="PTHR42911">
    <property type="entry name" value="MODULATOR OF FTSH PROTEASE HFLC"/>
    <property type="match status" value="1"/>
</dbReference>
<reference evidence="3 4" key="1">
    <citation type="submission" date="2018-01" db="EMBL/GenBank/DDBJ databases">
        <title>Genome of Pseudomonas phage NV1, a LUZ24-like virus of Pseudomonas tolaasii.</title>
        <authorList>
            <person name="Storey N.H."/>
        </authorList>
    </citation>
    <scope>NUCLEOTIDE SEQUENCE [LARGE SCALE GENOMIC DNA]</scope>
</reference>
<dbReference type="PANTHER" id="PTHR42911:SF1">
    <property type="entry name" value="MODULATOR OF FTSH PROTEASE HFLC"/>
    <property type="match status" value="1"/>
</dbReference>
<protein>
    <submittedName>
        <fullName evidence="3">Putative transposase</fullName>
    </submittedName>
</protein>
<evidence type="ECO:0000259" key="2">
    <source>
        <dbReference type="Pfam" id="PF01145"/>
    </source>
</evidence>
<dbReference type="SUPFAM" id="SSF117892">
    <property type="entry name" value="Band 7/SPFH domain"/>
    <property type="match status" value="1"/>
</dbReference>
<keyword evidence="4" id="KW-1185">Reference proteome</keyword>
<organism evidence="3 4">
    <name type="scientific">Pseudomonas phage NV1</name>
    <dbReference type="NCBI Taxonomy" id="2079543"/>
    <lineage>
        <taxon>Viruses</taxon>
        <taxon>Duplodnaviria</taxon>
        <taxon>Heunggongvirae</taxon>
        <taxon>Uroviricota</taxon>
        <taxon>Caudoviricetes</taxon>
        <taxon>Vicosavirus</taxon>
        <taxon>Vicosavirus NV1</taxon>
    </lineage>
</organism>
<sequence length="276" mass="29865">MLKRILIGLAIASSVMLAGCSPAKVPVGNTAVIVNMMGDNKGVQPTEAGVGWKWLTWNEELFLFPTFNQNFNINGIKGQDKDGMVVGLPLGVTLRAAEGSAPLLYKTYRKSMEEIIGVNVPQVVRDAVNAESSKVTAETMYGPQKEDFIKRIQTRVQEHFASRGIVVENLYLNGQIDLPGPVVEALNRKIEATQKAQQRENELRQTQAEAAKEIAAAEGAKTAAILRAEGEAQALNIKGQALSKNPGVVELNAIEKWDGKLPTYNGGGALPFINIK</sequence>
<gene>
    <name evidence="3" type="ORF">NV1_p11</name>
</gene>
<accession>A0A2L0HPK7</accession>
<feature type="domain" description="Band 7" evidence="2">
    <location>
        <begin position="24"/>
        <end position="205"/>
    </location>
</feature>
<feature type="coiled-coil region" evidence="1">
    <location>
        <begin position="182"/>
        <end position="216"/>
    </location>
</feature>
<dbReference type="OrthoDB" id="17954at10239"/>
<dbReference type="EMBL" id="MG845684">
    <property type="protein sequence ID" value="AUX83640.1"/>
    <property type="molecule type" value="Genomic_DNA"/>
</dbReference>
<evidence type="ECO:0000313" key="3">
    <source>
        <dbReference type="EMBL" id="AUX83640.1"/>
    </source>
</evidence>
<proteinExistence type="predicted"/>
<evidence type="ECO:0000256" key="1">
    <source>
        <dbReference type="SAM" id="Coils"/>
    </source>
</evidence>
<dbReference type="Proteomes" id="UP000240328">
    <property type="component" value="Segment"/>
</dbReference>
<name>A0A2L0HPK7_9CAUD</name>
<dbReference type="PROSITE" id="PS51257">
    <property type="entry name" value="PROKAR_LIPOPROTEIN"/>
    <property type="match status" value="1"/>
</dbReference>
<dbReference type="InterPro" id="IPR001107">
    <property type="entry name" value="Band_7"/>
</dbReference>
<dbReference type="InterPro" id="IPR036013">
    <property type="entry name" value="Band_7/SPFH_dom_sf"/>
</dbReference>
<keyword evidence="1" id="KW-0175">Coiled coil</keyword>
<evidence type="ECO:0000313" key="4">
    <source>
        <dbReference type="Proteomes" id="UP000240328"/>
    </source>
</evidence>